<feature type="domain" description="Protein kinase" evidence="8">
    <location>
        <begin position="67"/>
        <end position="326"/>
    </location>
</feature>
<dbReference type="VEuPathDB" id="FungiDB:BDEG_21011"/>
<dbReference type="AlphaFoldDB" id="A0A177W9Y3"/>
<dbReference type="InterPro" id="IPR011009">
    <property type="entry name" value="Kinase-like_dom_sf"/>
</dbReference>
<protein>
    <recommendedName>
        <fullName evidence="8">Protein kinase domain-containing protein</fullName>
    </recommendedName>
</protein>
<dbReference type="PROSITE" id="PS00108">
    <property type="entry name" value="PROTEIN_KINASE_ST"/>
    <property type="match status" value="1"/>
</dbReference>
<feature type="binding site" evidence="6">
    <location>
        <position position="96"/>
    </location>
    <ligand>
        <name>ATP</name>
        <dbReference type="ChEBI" id="CHEBI:30616"/>
    </ligand>
</feature>
<name>A0A177W9Y3_BATDL</name>
<dbReference type="GO" id="GO:0005524">
    <property type="term" value="F:ATP binding"/>
    <property type="evidence" value="ECO:0007669"/>
    <property type="project" value="UniProtKB-UniRule"/>
</dbReference>
<dbReference type="GO" id="GO:0004674">
    <property type="term" value="F:protein serine/threonine kinase activity"/>
    <property type="evidence" value="ECO:0007669"/>
    <property type="project" value="UniProtKB-KW"/>
</dbReference>
<dbReference type="eggNOG" id="KOG0588">
    <property type="taxonomic scope" value="Eukaryota"/>
</dbReference>
<evidence type="ECO:0000256" key="4">
    <source>
        <dbReference type="ARBA" id="ARBA00022777"/>
    </source>
</evidence>
<dbReference type="Proteomes" id="UP000077115">
    <property type="component" value="Unassembled WGS sequence"/>
</dbReference>
<evidence type="ECO:0000256" key="6">
    <source>
        <dbReference type="PROSITE-ProRule" id="PRU10141"/>
    </source>
</evidence>
<keyword evidence="5 6" id="KW-0067">ATP-binding</keyword>
<organism evidence="9 10">
    <name type="scientific">Batrachochytrium dendrobatidis (strain JEL423)</name>
    <dbReference type="NCBI Taxonomy" id="403673"/>
    <lineage>
        <taxon>Eukaryota</taxon>
        <taxon>Fungi</taxon>
        <taxon>Fungi incertae sedis</taxon>
        <taxon>Chytridiomycota</taxon>
        <taxon>Chytridiomycota incertae sedis</taxon>
        <taxon>Chytridiomycetes</taxon>
        <taxon>Rhizophydiales</taxon>
        <taxon>Rhizophydiales incertae sedis</taxon>
        <taxon>Batrachochytrium</taxon>
    </lineage>
</organism>
<dbReference type="SUPFAM" id="SSF56112">
    <property type="entry name" value="Protein kinase-like (PK-like)"/>
    <property type="match status" value="1"/>
</dbReference>
<feature type="compositionally biased region" description="Low complexity" evidence="7">
    <location>
        <begin position="470"/>
        <end position="482"/>
    </location>
</feature>
<dbReference type="STRING" id="403673.A0A177W9Y3"/>
<dbReference type="CDD" id="cd14081">
    <property type="entry name" value="STKc_BRSK1_2"/>
    <property type="match status" value="1"/>
</dbReference>
<proteinExistence type="predicted"/>
<keyword evidence="3 6" id="KW-0547">Nucleotide-binding</keyword>
<feature type="region of interest" description="Disordered" evidence="7">
    <location>
        <begin position="416"/>
        <end position="445"/>
    </location>
</feature>
<evidence type="ECO:0000256" key="5">
    <source>
        <dbReference type="ARBA" id="ARBA00022840"/>
    </source>
</evidence>
<evidence type="ECO:0000313" key="9">
    <source>
        <dbReference type="EMBL" id="OAJ36907.1"/>
    </source>
</evidence>
<accession>A0A177W9Y3</accession>
<dbReference type="GO" id="GO:0005737">
    <property type="term" value="C:cytoplasm"/>
    <property type="evidence" value="ECO:0007669"/>
    <property type="project" value="TreeGrafter"/>
</dbReference>
<dbReference type="Gene3D" id="1.10.510.10">
    <property type="entry name" value="Transferase(Phosphotransferase) domain 1"/>
    <property type="match status" value="1"/>
</dbReference>
<feature type="compositionally biased region" description="Polar residues" evidence="7">
    <location>
        <begin position="8"/>
        <end position="28"/>
    </location>
</feature>
<dbReference type="InterPro" id="IPR008271">
    <property type="entry name" value="Ser/Thr_kinase_AS"/>
</dbReference>
<feature type="region of interest" description="Disordered" evidence="7">
    <location>
        <begin position="1"/>
        <end position="64"/>
    </location>
</feature>
<sequence>MKAKEPQSIHTAVQQTCQQPPSTGQTVAHRQVDIHARSGSAQSRVSGTPGSPQTPRHPSESQRIGPYVLGKTLGVGSTGRVKLGLHIETNQRVAIKIISKEILDPNEKCVKKDDMNRKLEREITIMKLIRHPNVLQLLDVYETSKELFLVLEHVEGGELFDYLVKKGRLNDAEAVSFFQQIIMGVEYCHQHLICHRDLKPENLLLDKNRNVKVADFGMANMQVPSKMLETSCGSPHYASPEIIKGIRYDGAASDIWSCGIILYALITGNLPFDDENIRRLLNKVKTGLFFIPDHVGPEARDLIKRMLVVDPAKRISMKDVIQHPWFQSRPIKNDSHYPSPLETASLSEPLGPNLEMDIIESLSLLGWTNREELYSALREKETNTQKVYYNLLRARKWEIFEHYDAEKHAMYDVEGGPRRRTESYSSAQSIDSKHHNEVSEFKEEKRIATKQAEIPIDGMPKLVGTDEAKSSSPIIPAIGSPGTTRRAVSEMSTRQSRIITANVRINSPLAMAIMPQCDTGTNDNQKEKHYTYNQDSSESVKSVDTDQAIAGRRRAQSSATAIATLKKNSLTISIPRSKDVSDTVAGASTASVASPSTTEGPRSAALVNAFAAIGLGTPKFHRKVFDAPQTPVISQTPKQSWFTHLFNFKPESFSFDSSLSRDETSNVLMTLLHSLDVKFQIRKDGLIKCKYDPNTILSTPSGAATTTSADKEDDSILQQSTGAASVKSIWIDAPTSPAISGKAVKFKIEILVETGDAERSNLLRVHMTQQQGAFSTFQYIAEVIQARWADTR</sequence>
<keyword evidence="1" id="KW-0723">Serine/threonine-protein kinase</keyword>
<evidence type="ECO:0000256" key="1">
    <source>
        <dbReference type="ARBA" id="ARBA00022527"/>
    </source>
</evidence>
<feature type="compositionally biased region" description="Polar residues" evidence="7">
    <location>
        <begin position="39"/>
        <end position="56"/>
    </location>
</feature>
<dbReference type="FunFam" id="1.10.510.10:FF:000571">
    <property type="entry name" value="Maternal embryonic leucine zipper kinase"/>
    <property type="match status" value="1"/>
</dbReference>
<feature type="compositionally biased region" description="Basic and acidic residues" evidence="7">
    <location>
        <begin position="431"/>
        <end position="445"/>
    </location>
</feature>
<keyword evidence="2" id="KW-0808">Transferase</keyword>
<gene>
    <name evidence="9" type="ORF">BDEG_21011</name>
</gene>
<evidence type="ECO:0000259" key="8">
    <source>
        <dbReference type="PROSITE" id="PS50011"/>
    </source>
</evidence>
<dbReference type="FunFam" id="3.30.200.20:FF:000003">
    <property type="entry name" value="Non-specific serine/threonine protein kinase"/>
    <property type="match status" value="1"/>
</dbReference>
<dbReference type="PANTHER" id="PTHR24346">
    <property type="entry name" value="MAP/MICROTUBULE AFFINITY-REGULATING KINASE"/>
    <property type="match status" value="1"/>
</dbReference>
<dbReference type="GO" id="GO:0035556">
    <property type="term" value="P:intracellular signal transduction"/>
    <property type="evidence" value="ECO:0007669"/>
    <property type="project" value="TreeGrafter"/>
</dbReference>
<dbReference type="PROSITE" id="PS00107">
    <property type="entry name" value="PROTEIN_KINASE_ATP"/>
    <property type="match status" value="1"/>
</dbReference>
<dbReference type="PROSITE" id="PS50011">
    <property type="entry name" value="PROTEIN_KINASE_DOM"/>
    <property type="match status" value="1"/>
</dbReference>
<dbReference type="InterPro" id="IPR017441">
    <property type="entry name" value="Protein_kinase_ATP_BS"/>
</dbReference>
<dbReference type="OrthoDB" id="504170at2759"/>
<dbReference type="InterPro" id="IPR000719">
    <property type="entry name" value="Prot_kinase_dom"/>
</dbReference>
<reference evidence="9 10" key="2">
    <citation type="submission" date="2016-05" db="EMBL/GenBank/DDBJ databases">
        <title>Lineage-specific infection strategies underlie the spectrum of fungal disease in amphibians.</title>
        <authorList>
            <person name="Cuomo C.A."/>
            <person name="Farrer R.A."/>
            <person name="James T."/>
            <person name="Longcore J."/>
            <person name="Birren B."/>
        </authorList>
    </citation>
    <scope>NUCLEOTIDE SEQUENCE [LARGE SCALE GENOMIC DNA]</scope>
    <source>
        <strain evidence="9 10">JEL423</strain>
    </source>
</reference>
<reference evidence="9 10" key="1">
    <citation type="submission" date="2006-10" db="EMBL/GenBank/DDBJ databases">
        <title>The Genome Sequence of Batrachochytrium dendrobatidis JEL423.</title>
        <authorList>
            <consortium name="The Broad Institute Genome Sequencing Platform"/>
            <person name="Birren B."/>
            <person name="Lander E."/>
            <person name="Galagan J."/>
            <person name="Cuomo C."/>
            <person name="Devon K."/>
            <person name="Jaffe D."/>
            <person name="Butler J."/>
            <person name="Alvarez P."/>
            <person name="Gnerre S."/>
            <person name="Grabherr M."/>
            <person name="Kleber M."/>
            <person name="Mauceli E."/>
            <person name="Brockman W."/>
            <person name="Young S."/>
            <person name="LaButti K."/>
            <person name="Sykes S."/>
            <person name="DeCaprio D."/>
            <person name="Crawford M."/>
            <person name="Koehrsen M."/>
            <person name="Engels R."/>
            <person name="Montgomery P."/>
            <person name="Pearson M."/>
            <person name="Howarth C."/>
            <person name="Larson L."/>
            <person name="White J."/>
            <person name="O'Leary S."/>
            <person name="Kodira C."/>
            <person name="Zeng Q."/>
            <person name="Yandava C."/>
            <person name="Alvarado L."/>
            <person name="Longcore J."/>
            <person name="James T."/>
        </authorList>
    </citation>
    <scope>NUCLEOTIDE SEQUENCE [LARGE SCALE GENOMIC DNA]</scope>
    <source>
        <strain evidence="9 10">JEL423</strain>
    </source>
</reference>
<keyword evidence="4" id="KW-0418">Kinase</keyword>
<evidence type="ECO:0000256" key="2">
    <source>
        <dbReference type="ARBA" id="ARBA00022679"/>
    </source>
</evidence>
<feature type="region of interest" description="Disordered" evidence="7">
    <location>
        <begin position="460"/>
        <end position="484"/>
    </location>
</feature>
<dbReference type="EMBL" id="DS022300">
    <property type="protein sequence ID" value="OAJ36907.1"/>
    <property type="molecule type" value="Genomic_DNA"/>
</dbReference>
<evidence type="ECO:0000256" key="3">
    <source>
        <dbReference type="ARBA" id="ARBA00022741"/>
    </source>
</evidence>
<dbReference type="Pfam" id="PF00069">
    <property type="entry name" value="Pkinase"/>
    <property type="match status" value="1"/>
</dbReference>
<evidence type="ECO:0000256" key="7">
    <source>
        <dbReference type="SAM" id="MobiDB-lite"/>
    </source>
</evidence>
<evidence type="ECO:0000313" key="10">
    <source>
        <dbReference type="Proteomes" id="UP000077115"/>
    </source>
</evidence>
<dbReference type="SMART" id="SM00220">
    <property type="entry name" value="S_TKc"/>
    <property type="match status" value="1"/>
</dbReference>
<dbReference type="PANTHER" id="PTHR24346:SF110">
    <property type="entry name" value="NON-SPECIFIC SERINE_THREONINE PROTEIN KINASE"/>
    <property type="match status" value="1"/>
</dbReference>